<reference evidence="2" key="1">
    <citation type="journal article" date="2021" name="PeerJ">
        <title>Extensive microbial diversity within the chicken gut microbiome revealed by metagenomics and culture.</title>
        <authorList>
            <person name="Gilroy R."/>
            <person name="Ravi A."/>
            <person name="Getino M."/>
            <person name="Pursley I."/>
            <person name="Horton D.L."/>
            <person name="Alikhan N.F."/>
            <person name="Baker D."/>
            <person name="Gharbi K."/>
            <person name="Hall N."/>
            <person name="Watson M."/>
            <person name="Adriaenssens E.M."/>
            <person name="Foster-Nyarko E."/>
            <person name="Jarju S."/>
            <person name="Secka A."/>
            <person name="Antonio M."/>
            <person name="Oren A."/>
            <person name="Chaudhuri R.R."/>
            <person name="La Ragione R."/>
            <person name="Hildebrand F."/>
            <person name="Pallen M.J."/>
        </authorList>
    </citation>
    <scope>NUCLEOTIDE SEQUENCE</scope>
    <source>
        <strain evidence="2">CHK186-16707</strain>
    </source>
</reference>
<dbReference type="InterPro" id="IPR048950">
    <property type="entry name" value="Ppx_GppA_C"/>
</dbReference>
<evidence type="ECO:0000313" key="2">
    <source>
        <dbReference type="EMBL" id="HJA08298.1"/>
    </source>
</evidence>
<gene>
    <name evidence="2" type="ORF">H9962_03795</name>
</gene>
<evidence type="ECO:0000259" key="1">
    <source>
        <dbReference type="Pfam" id="PF21447"/>
    </source>
</evidence>
<dbReference type="Proteomes" id="UP000824225">
    <property type="component" value="Unassembled WGS sequence"/>
</dbReference>
<dbReference type="PANTHER" id="PTHR30005:SF0">
    <property type="entry name" value="RETROGRADE REGULATION PROTEIN 2"/>
    <property type="match status" value="1"/>
</dbReference>
<dbReference type="InterPro" id="IPR050273">
    <property type="entry name" value="GppA/Ppx_hydrolase"/>
</dbReference>
<dbReference type="PANTHER" id="PTHR30005">
    <property type="entry name" value="EXOPOLYPHOSPHATASE"/>
    <property type="match status" value="1"/>
</dbReference>
<dbReference type="Gene3D" id="1.10.3210.10">
    <property type="entry name" value="Hypothetical protein af1432"/>
    <property type="match status" value="1"/>
</dbReference>
<reference evidence="2" key="2">
    <citation type="submission" date="2021-04" db="EMBL/GenBank/DDBJ databases">
        <authorList>
            <person name="Gilroy R."/>
        </authorList>
    </citation>
    <scope>NUCLEOTIDE SEQUENCE</scope>
    <source>
        <strain evidence="2">CHK186-16707</strain>
    </source>
</reference>
<name>A0A9D2KM90_9BACT</name>
<accession>A0A9D2KM90</accession>
<evidence type="ECO:0000313" key="3">
    <source>
        <dbReference type="Proteomes" id="UP000824225"/>
    </source>
</evidence>
<sequence length="208" mass="22990">MNPASLSADPEPIPTPGAALPETPDMAALLAHGEQVARLADRLFAVLASLHGLDEVWGRRLHEAARLHDIGLAEGRRGHHKAGMRLIISDLNLDLLPEDRPLIALLARYHRRAMPTKRHRRFAALSRHDRRAVRRCAALLRVADGLDYTHAGLIDDVDAHVGKHTVRLHCLCGAPAVDAAPELGRALKKGELFRYVFKRDLELTCLPL</sequence>
<dbReference type="SUPFAM" id="SSF109604">
    <property type="entry name" value="HD-domain/PDEase-like"/>
    <property type="match status" value="1"/>
</dbReference>
<feature type="domain" description="Ppx/GppA phosphatase C-terminal" evidence="1">
    <location>
        <begin position="31"/>
        <end position="143"/>
    </location>
</feature>
<proteinExistence type="predicted"/>
<dbReference type="AlphaFoldDB" id="A0A9D2KM90"/>
<dbReference type="EMBL" id="DXAN01000007">
    <property type="protein sequence ID" value="HJA08298.1"/>
    <property type="molecule type" value="Genomic_DNA"/>
</dbReference>
<comment type="caution">
    <text evidence="2">The sequence shown here is derived from an EMBL/GenBank/DDBJ whole genome shotgun (WGS) entry which is preliminary data.</text>
</comment>
<protein>
    <submittedName>
        <fullName evidence="2">HD domain-containing protein</fullName>
    </submittedName>
</protein>
<dbReference type="Pfam" id="PF21447">
    <property type="entry name" value="Ppx-GppA_III"/>
    <property type="match status" value="1"/>
</dbReference>
<dbReference type="GO" id="GO:0016462">
    <property type="term" value="F:pyrophosphatase activity"/>
    <property type="evidence" value="ECO:0007669"/>
    <property type="project" value="TreeGrafter"/>
</dbReference>
<organism evidence="2 3">
    <name type="scientific">Candidatus Mailhella merdigallinarum</name>
    <dbReference type="NCBI Taxonomy" id="2838658"/>
    <lineage>
        <taxon>Bacteria</taxon>
        <taxon>Pseudomonadati</taxon>
        <taxon>Thermodesulfobacteriota</taxon>
        <taxon>Desulfovibrionia</taxon>
        <taxon>Desulfovibrionales</taxon>
        <taxon>Desulfovibrionaceae</taxon>
        <taxon>Mailhella</taxon>
    </lineage>
</organism>